<dbReference type="Proteomes" id="UP000579281">
    <property type="component" value="Unassembled WGS sequence"/>
</dbReference>
<dbReference type="RefSeq" id="WP_184307397.1">
    <property type="nucleotide sequence ID" value="NZ_JACHEN010000001.1"/>
</dbReference>
<evidence type="ECO:0008006" key="3">
    <source>
        <dbReference type="Google" id="ProtNLM"/>
    </source>
</evidence>
<organism evidence="1 2">
    <name type="scientific">Anaerosolibacter carboniphilus</name>
    <dbReference type="NCBI Taxonomy" id="1417629"/>
    <lineage>
        <taxon>Bacteria</taxon>
        <taxon>Bacillati</taxon>
        <taxon>Bacillota</taxon>
        <taxon>Clostridia</taxon>
        <taxon>Peptostreptococcales</taxon>
        <taxon>Thermotaleaceae</taxon>
        <taxon>Anaerosolibacter</taxon>
    </lineage>
</organism>
<keyword evidence="2" id="KW-1185">Reference proteome</keyword>
<evidence type="ECO:0000313" key="1">
    <source>
        <dbReference type="EMBL" id="MBB6214209.1"/>
    </source>
</evidence>
<dbReference type="SUPFAM" id="SSF54001">
    <property type="entry name" value="Cysteine proteinases"/>
    <property type="match status" value="1"/>
</dbReference>
<dbReference type="Gene3D" id="3.90.1720.10">
    <property type="entry name" value="endopeptidase domain like (from Nostoc punctiforme)"/>
    <property type="match status" value="1"/>
</dbReference>
<comment type="caution">
    <text evidence="1">The sequence shown here is derived from an EMBL/GenBank/DDBJ whole genome shotgun (WGS) entry which is preliminary data.</text>
</comment>
<proteinExistence type="predicted"/>
<reference evidence="1 2" key="1">
    <citation type="submission" date="2020-08" db="EMBL/GenBank/DDBJ databases">
        <title>Genomic Encyclopedia of Type Strains, Phase IV (KMG-IV): sequencing the most valuable type-strain genomes for metagenomic binning, comparative biology and taxonomic classification.</title>
        <authorList>
            <person name="Goeker M."/>
        </authorList>
    </citation>
    <scope>NUCLEOTIDE SEQUENCE [LARGE SCALE GENOMIC DNA]</scope>
    <source>
        <strain evidence="1 2">DSM 103526</strain>
    </source>
</reference>
<evidence type="ECO:0000313" key="2">
    <source>
        <dbReference type="Proteomes" id="UP000579281"/>
    </source>
</evidence>
<dbReference type="EMBL" id="JACHEN010000001">
    <property type="protein sequence ID" value="MBB6214209.1"/>
    <property type="molecule type" value="Genomic_DNA"/>
</dbReference>
<accession>A0A841KVJ2</accession>
<gene>
    <name evidence="1" type="ORF">HNQ80_000278</name>
</gene>
<sequence>MKHKYIYLIFTKTGTWLSSLIYTFSQTKYVHASISFDNKFTKMYSFGRTNPENPFSGGFVEENLYEGVYRKFSKCECLIYQVRVTEDQYFSLQEQVENFKKEKDKYKYNFIGLFGVLLNMPIKRKNHYFCSQFVSELLMNSNIFNYEKVPELISSNELLAIENKEIIYEGFINQCYRVPGLKGMANVVMEF</sequence>
<protein>
    <recommendedName>
        <fullName evidence="3">Permuted papain-like amidase enzyme, YaeF/YiiX, C92 family</fullName>
    </recommendedName>
</protein>
<dbReference type="InterPro" id="IPR038765">
    <property type="entry name" value="Papain-like_cys_pep_sf"/>
</dbReference>
<name>A0A841KVJ2_9FIRM</name>
<dbReference type="AlphaFoldDB" id="A0A841KVJ2"/>